<dbReference type="RefSeq" id="WP_152892094.1">
    <property type="nucleotide sequence ID" value="NZ_WHJC01000434.1"/>
</dbReference>
<evidence type="ECO:0000313" key="2">
    <source>
        <dbReference type="EMBL" id="MPQ45091.1"/>
    </source>
</evidence>
<gene>
    <name evidence="2" type="ORF">GBZ86_15310</name>
</gene>
<dbReference type="InterPro" id="IPR004954">
    <property type="entry name" value="Mucin-bd"/>
</dbReference>
<proteinExistence type="predicted"/>
<evidence type="ECO:0000259" key="1">
    <source>
        <dbReference type="Pfam" id="PF03272"/>
    </source>
</evidence>
<comment type="caution">
    <text evidence="2">The sequence shown here is derived from an EMBL/GenBank/DDBJ whole genome shotgun (WGS) entry which is preliminary data.</text>
</comment>
<accession>A0A6I1MW96</accession>
<evidence type="ECO:0000313" key="3">
    <source>
        <dbReference type="Proteomes" id="UP000430345"/>
    </source>
</evidence>
<name>A0A6I1MW96_9CLOT</name>
<feature type="domain" description="Putative mucin/carbohydrate-binding" evidence="1">
    <location>
        <begin position="548"/>
        <end position="667"/>
    </location>
</feature>
<feature type="non-terminal residue" evidence="2">
    <location>
        <position position="1"/>
    </location>
</feature>
<dbReference type="EMBL" id="WHJC01000434">
    <property type="protein sequence ID" value="MPQ45091.1"/>
    <property type="molecule type" value="Genomic_DNA"/>
</dbReference>
<dbReference type="Pfam" id="PF03272">
    <property type="entry name" value="Mucin_bdg"/>
    <property type="match status" value="1"/>
</dbReference>
<keyword evidence="3" id="KW-1185">Reference proteome</keyword>
<dbReference type="Proteomes" id="UP000430345">
    <property type="component" value="Unassembled WGS sequence"/>
</dbReference>
<dbReference type="AlphaFoldDB" id="A0A6I1MW96"/>
<sequence length="671" mass="74860">YIEPYAPGNINKDSDEFYFKILDPLEKITKIQGKINKNQKGDAIKITSDDSNISKNLNIGDILEMGCSQNSLVEIFDFPSKGEVTPISGSSQKFYMDESGLEDYYSIYISSAIVIEGLTTGTIVFIKFNIKTKKLEAVLLNDREPHSATATAYEYVKIQLYHLTDNALAYPLSTAKLLSNKKPQEFLFTLNNTPFILDNIVEITCADTALNKVEITNFQTQGMSHRVINNKEYFKVTKSGLVPFTPTSVLQDNIITVRSNSNIYRNALTISFDTTSKTIKATAINEPIGSSGGWSGTSALIFTLKDKNGRTVKYDYVYGKDTKAIGRDGVAINLANNINNTPFDYGYSLELYAPARKYRFITKTRVFTSNLPFKSNAYCPFNDTETVTITELGLVLQSNSPLSNIKPLKDIIVLKNVDSQIMLQIYFNIQAKKLLVSSSSIKSAYNNSISNSEEYFVIKLTDKSGKETIGKITGDNNGDALADLLNNKVSFEYGDTITLACKDLRKISIENNPTYGEKYSLLKVNERFSITETGLVSLIRLLKNEITFLGFGNRLIAKIYFDIDDKKVLVSSSGTTAHSRFGDREYFKVVLKDSSDNLIKEASVKGNENGNNFAVLLNYLDFKDGYTITLIFAERNRVLISNYPKEGNTYKSPNNNSKTFTITGNGLILKA</sequence>
<reference evidence="2 3" key="1">
    <citation type="submission" date="2019-10" db="EMBL/GenBank/DDBJ databases">
        <title>The Genome Sequence of Clostridium tarantellae Isolated from Fish Brain.</title>
        <authorList>
            <person name="Bano L."/>
            <person name="Kiel M."/>
            <person name="Sales G."/>
            <person name="Doxey A.C."/>
            <person name="Mansfield M.J."/>
            <person name="Schiavone M."/>
            <person name="Rossetto O."/>
            <person name="Pirazzini M."/>
            <person name="Dobrindt U."/>
            <person name="Montecucco C."/>
        </authorList>
    </citation>
    <scope>NUCLEOTIDE SEQUENCE [LARGE SCALE GENOMIC DNA]</scope>
    <source>
        <strain evidence="2 3">DSM 3997</strain>
    </source>
</reference>
<protein>
    <recommendedName>
        <fullName evidence="1">Putative mucin/carbohydrate-binding domain-containing protein</fullName>
    </recommendedName>
</protein>
<organism evidence="2 3">
    <name type="scientific">Clostridium tarantellae</name>
    <dbReference type="NCBI Taxonomy" id="39493"/>
    <lineage>
        <taxon>Bacteria</taxon>
        <taxon>Bacillati</taxon>
        <taxon>Bacillota</taxon>
        <taxon>Clostridia</taxon>
        <taxon>Eubacteriales</taxon>
        <taxon>Clostridiaceae</taxon>
        <taxon>Clostridium</taxon>
    </lineage>
</organism>
<dbReference type="OrthoDB" id="1871066at2"/>